<evidence type="ECO:0000313" key="3">
    <source>
        <dbReference type="Proteomes" id="UP000230775"/>
    </source>
</evidence>
<name>A0A2H0WNZ6_9BACT</name>
<evidence type="ECO:0008006" key="4">
    <source>
        <dbReference type="Google" id="ProtNLM"/>
    </source>
</evidence>
<proteinExistence type="predicted"/>
<evidence type="ECO:0000256" key="1">
    <source>
        <dbReference type="ARBA" id="ARBA00022649"/>
    </source>
</evidence>
<dbReference type="InterPro" id="IPR035093">
    <property type="entry name" value="RelE/ParE_toxin_dom_sf"/>
</dbReference>
<dbReference type="NCBIfam" id="TIGR02385">
    <property type="entry name" value="RelE_StbE"/>
    <property type="match status" value="1"/>
</dbReference>
<dbReference type="SUPFAM" id="SSF143011">
    <property type="entry name" value="RelE-like"/>
    <property type="match status" value="1"/>
</dbReference>
<dbReference type="Proteomes" id="UP000230775">
    <property type="component" value="Unassembled WGS sequence"/>
</dbReference>
<sequence>MIKNPVGIDFSRKFDKELKKAPLEIKIAFRQRLNLFVQDQFYLTLNNHALTGKYKGYRSINITGDWRAIYTVSKINNKIIFETIGTHSQLYK</sequence>
<reference evidence="3" key="1">
    <citation type="submission" date="2017-09" db="EMBL/GenBank/DDBJ databases">
        <title>Depth-based differentiation of microbial function through sediment-hosted aquifers and enrichment of novel symbionts in the deep terrestrial subsurface.</title>
        <authorList>
            <person name="Probst A.J."/>
            <person name="Ladd B."/>
            <person name="Jarett J.K."/>
            <person name="Geller-Mcgrath D.E."/>
            <person name="Sieber C.M.K."/>
            <person name="Emerson J.B."/>
            <person name="Anantharaman K."/>
            <person name="Thomas B.C."/>
            <person name="Malmstrom R."/>
            <person name="Stieglmeier M."/>
            <person name="Klingl A."/>
            <person name="Woyke T."/>
            <person name="Ryan C.M."/>
            <person name="Banfield J.F."/>
        </authorList>
    </citation>
    <scope>NUCLEOTIDE SEQUENCE [LARGE SCALE GENOMIC DNA]</scope>
</reference>
<keyword evidence="1" id="KW-1277">Toxin-antitoxin system</keyword>
<dbReference type="InterPro" id="IPR007712">
    <property type="entry name" value="RelE/ParE_toxin"/>
</dbReference>
<protein>
    <recommendedName>
        <fullName evidence="4">Type II toxin-antitoxin system mRNA interferase toxin, RelE/StbE family</fullName>
    </recommendedName>
</protein>
<dbReference type="AlphaFoldDB" id="A0A2H0WNZ6"/>
<accession>A0A2H0WNZ6</accession>
<comment type="caution">
    <text evidence="2">The sequence shown here is derived from an EMBL/GenBank/DDBJ whole genome shotgun (WGS) entry which is preliminary data.</text>
</comment>
<dbReference type="EMBL" id="PEZI01000065">
    <property type="protein sequence ID" value="PIS14364.1"/>
    <property type="molecule type" value="Genomic_DNA"/>
</dbReference>
<dbReference type="Pfam" id="PF15738">
    <property type="entry name" value="YafQ_toxin"/>
    <property type="match status" value="1"/>
</dbReference>
<gene>
    <name evidence="2" type="ORF">COT64_03035</name>
</gene>
<evidence type="ECO:0000313" key="2">
    <source>
        <dbReference type="EMBL" id="PIS14364.1"/>
    </source>
</evidence>
<dbReference type="Gene3D" id="3.30.2310.20">
    <property type="entry name" value="RelE-like"/>
    <property type="match status" value="1"/>
</dbReference>
<dbReference type="InterPro" id="IPR004386">
    <property type="entry name" value="Toxin_YafQ-like"/>
</dbReference>
<organism evidence="2 3">
    <name type="scientific">Candidatus Shapirobacteria bacterium CG09_land_8_20_14_0_10_39_12</name>
    <dbReference type="NCBI Taxonomy" id="1974885"/>
    <lineage>
        <taxon>Bacteria</taxon>
        <taxon>Candidatus Shapironibacteriota</taxon>
    </lineage>
</organism>